<dbReference type="InterPro" id="IPR034964">
    <property type="entry name" value="LS"/>
</dbReference>
<dbReference type="GO" id="GO:0009349">
    <property type="term" value="C:riboflavin synthase complex"/>
    <property type="evidence" value="ECO:0007669"/>
    <property type="project" value="UniProtKB-UniRule"/>
</dbReference>
<dbReference type="RefSeq" id="WP_015557053.1">
    <property type="nucleotide sequence ID" value="NC_021038.1"/>
</dbReference>
<dbReference type="CDD" id="cd09209">
    <property type="entry name" value="Lumazine_synthase-I"/>
    <property type="match status" value="1"/>
</dbReference>
<name>A0AB94IYN9_9BACT</name>
<dbReference type="InterPro" id="IPR002180">
    <property type="entry name" value="LS/RS"/>
</dbReference>
<evidence type="ECO:0000313" key="9">
    <source>
        <dbReference type="EMBL" id="CBL28906.1"/>
    </source>
</evidence>
<feature type="binding site" evidence="8">
    <location>
        <begin position="80"/>
        <end position="82"/>
    </location>
    <ligand>
        <name>5-amino-6-(D-ribitylamino)uracil</name>
        <dbReference type="ChEBI" id="CHEBI:15934"/>
    </ligand>
</feature>
<comment type="pathway">
    <text evidence="1 8">Cofactor biosynthesis; riboflavin biosynthesis; riboflavin from 2-hydroxy-3-oxobutyl phosphate and 5-amino-6-(D-ribitylamino)uracil: step 1/2.</text>
</comment>
<accession>A0AB94IYN9</accession>
<feature type="binding site" evidence="8">
    <location>
        <position position="22"/>
    </location>
    <ligand>
        <name>5-amino-6-(D-ribitylamino)uracil</name>
        <dbReference type="ChEBI" id="CHEBI:15934"/>
    </ligand>
</feature>
<reference evidence="10" key="1">
    <citation type="submission" date="2010-03" db="EMBL/GenBank/DDBJ databases">
        <title>The genome sequence of Synergistetes sp. SGP1.</title>
        <authorList>
            <consortium name="metaHIT consortium -- http://www.metahit.eu/"/>
            <person name="Pajon A."/>
            <person name="Turner K."/>
            <person name="Parkhill J."/>
            <person name="Wade W."/>
            <person name="Vartoukian S."/>
        </authorList>
    </citation>
    <scope>NUCLEOTIDE SEQUENCE [LARGE SCALE GENOMIC DNA]</scope>
    <source>
        <strain evidence="10">SGP1</strain>
    </source>
</reference>
<dbReference type="HAMAP" id="MF_00178">
    <property type="entry name" value="Lumazine_synth"/>
    <property type="match status" value="1"/>
</dbReference>
<dbReference type="Proteomes" id="UP000008957">
    <property type="component" value="Chromosome"/>
</dbReference>
<dbReference type="GO" id="GO:0000906">
    <property type="term" value="F:6,7-dimethyl-8-ribityllumazine synthase activity"/>
    <property type="evidence" value="ECO:0007669"/>
    <property type="project" value="UniProtKB-UniRule"/>
</dbReference>
<dbReference type="Pfam" id="PF00885">
    <property type="entry name" value="DMRL_synthase"/>
    <property type="match status" value="1"/>
</dbReference>
<protein>
    <recommendedName>
        <fullName evidence="7 8">6,7-dimethyl-8-ribityllumazine synthase</fullName>
        <shortName evidence="8">DMRL synthase</shortName>
        <shortName evidence="8">LS</shortName>
        <shortName evidence="8">Lumazine synthase</shortName>
        <ecNumber evidence="3 8">2.5.1.78</ecNumber>
    </recommendedName>
</protein>
<dbReference type="InterPro" id="IPR036467">
    <property type="entry name" value="LS/RS_sf"/>
</dbReference>
<feature type="binding site" evidence="8">
    <location>
        <begin position="85"/>
        <end position="86"/>
    </location>
    <ligand>
        <name>(2S)-2-hydroxy-3-oxobutyl phosphate</name>
        <dbReference type="ChEBI" id="CHEBI:58830"/>
    </ligand>
</feature>
<dbReference type="NCBIfam" id="TIGR00114">
    <property type="entry name" value="lumazine-synth"/>
    <property type="match status" value="1"/>
</dbReference>
<proteinExistence type="inferred from homology"/>
<evidence type="ECO:0000256" key="2">
    <source>
        <dbReference type="ARBA" id="ARBA00007424"/>
    </source>
</evidence>
<dbReference type="KEGG" id="sbr:SY1_21930"/>
<evidence type="ECO:0000256" key="4">
    <source>
        <dbReference type="ARBA" id="ARBA00022619"/>
    </source>
</evidence>
<dbReference type="EMBL" id="FP929056">
    <property type="protein sequence ID" value="CBL28906.1"/>
    <property type="molecule type" value="Genomic_DNA"/>
</dbReference>
<keyword evidence="5 8" id="KW-0808">Transferase</keyword>
<dbReference type="GO" id="GO:0005829">
    <property type="term" value="C:cytosol"/>
    <property type="evidence" value="ECO:0007669"/>
    <property type="project" value="TreeGrafter"/>
</dbReference>
<gene>
    <name evidence="8" type="primary">ribH</name>
    <name evidence="9" type="ORF">SY1_21930</name>
</gene>
<dbReference type="PANTHER" id="PTHR21058:SF0">
    <property type="entry name" value="6,7-DIMETHYL-8-RIBITYLLUMAZINE SYNTHASE"/>
    <property type="match status" value="1"/>
</dbReference>
<keyword evidence="10" id="KW-1185">Reference proteome</keyword>
<dbReference type="EC" id="2.5.1.78" evidence="3 8"/>
<keyword evidence="4 8" id="KW-0686">Riboflavin biosynthesis</keyword>
<evidence type="ECO:0000313" key="10">
    <source>
        <dbReference type="Proteomes" id="UP000008957"/>
    </source>
</evidence>
<dbReference type="SUPFAM" id="SSF52121">
    <property type="entry name" value="Lumazine synthase"/>
    <property type="match status" value="1"/>
</dbReference>
<evidence type="ECO:0000256" key="5">
    <source>
        <dbReference type="ARBA" id="ARBA00022679"/>
    </source>
</evidence>
<dbReference type="PANTHER" id="PTHR21058">
    <property type="entry name" value="6,7-DIMETHYL-8-RIBITYLLUMAZINE SYNTHASE DMRL SYNTHASE LUMAZINE SYNTHASE"/>
    <property type="match status" value="1"/>
</dbReference>
<evidence type="ECO:0000256" key="3">
    <source>
        <dbReference type="ARBA" id="ARBA00012664"/>
    </source>
</evidence>
<reference evidence="9 10" key="2">
    <citation type="submission" date="2010-03" db="EMBL/GenBank/DDBJ databases">
        <authorList>
            <person name="Pajon A."/>
        </authorList>
    </citation>
    <scope>NUCLEOTIDE SEQUENCE [LARGE SCALE GENOMIC DNA]</scope>
    <source>
        <strain evidence="9 10">SGP1</strain>
    </source>
</reference>
<feature type="binding site" evidence="8">
    <location>
        <position position="113"/>
    </location>
    <ligand>
        <name>5-amino-6-(D-ribitylamino)uracil</name>
        <dbReference type="ChEBI" id="CHEBI:15934"/>
    </ligand>
</feature>
<evidence type="ECO:0000256" key="1">
    <source>
        <dbReference type="ARBA" id="ARBA00004917"/>
    </source>
</evidence>
<evidence type="ECO:0000256" key="6">
    <source>
        <dbReference type="ARBA" id="ARBA00048785"/>
    </source>
</evidence>
<comment type="catalytic activity">
    <reaction evidence="6 8">
        <text>(2S)-2-hydroxy-3-oxobutyl phosphate + 5-amino-6-(D-ribitylamino)uracil = 6,7-dimethyl-8-(1-D-ribityl)lumazine + phosphate + 2 H2O + H(+)</text>
        <dbReference type="Rhea" id="RHEA:26152"/>
        <dbReference type="ChEBI" id="CHEBI:15377"/>
        <dbReference type="ChEBI" id="CHEBI:15378"/>
        <dbReference type="ChEBI" id="CHEBI:15934"/>
        <dbReference type="ChEBI" id="CHEBI:43474"/>
        <dbReference type="ChEBI" id="CHEBI:58201"/>
        <dbReference type="ChEBI" id="CHEBI:58830"/>
        <dbReference type="EC" id="2.5.1.78"/>
    </reaction>
</comment>
<dbReference type="FunFam" id="3.40.50.960:FF:000001">
    <property type="entry name" value="6,7-dimethyl-8-ribityllumazine synthase"/>
    <property type="match status" value="1"/>
</dbReference>
<feature type="binding site" evidence="8">
    <location>
        <begin position="56"/>
        <end position="58"/>
    </location>
    <ligand>
        <name>5-amino-6-(D-ribitylamino)uracil</name>
        <dbReference type="ChEBI" id="CHEBI:15934"/>
    </ligand>
</feature>
<comment type="similarity">
    <text evidence="2 8">Belongs to the DMRL synthase family.</text>
</comment>
<dbReference type="GO" id="GO:0009231">
    <property type="term" value="P:riboflavin biosynthetic process"/>
    <property type="evidence" value="ECO:0007669"/>
    <property type="project" value="UniProtKB-UniRule"/>
</dbReference>
<evidence type="ECO:0000256" key="8">
    <source>
        <dbReference type="HAMAP-Rule" id="MF_00178"/>
    </source>
</evidence>
<dbReference type="Gene3D" id="3.40.50.960">
    <property type="entry name" value="Lumazine/riboflavin synthase"/>
    <property type="match status" value="1"/>
</dbReference>
<organism evidence="9 10">
    <name type="scientific">Fretibacterium fastidiosum</name>
    <dbReference type="NCBI Taxonomy" id="651822"/>
    <lineage>
        <taxon>Bacteria</taxon>
        <taxon>Thermotogati</taxon>
        <taxon>Synergistota</taxon>
        <taxon>Synergistia</taxon>
        <taxon>Synergistales</taxon>
        <taxon>Aminobacteriaceae</taxon>
        <taxon>Fretibacterium</taxon>
    </lineage>
</organism>
<dbReference type="AlphaFoldDB" id="A0AB94IYN9"/>
<feature type="binding site" evidence="8">
    <location>
        <position position="127"/>
    </location>
    <ligand>
        <name>(2S)-2-hydroxy-3-oxobutyl phosphate</name>
        <dbReference type="ChEBI" id="CHEBI:58830"/>
    </ligand>
</feature>
<evidence type="ECO:0000256" key="7">
    <source>
        <dbReference type="ARBA" id="ARBA00072606"/>
    </source>
</evidence>
<comment type="function">
    <text evidence="8">Catalyzes the formation of 6,7-dimethyl-8-ribityllumazine by condensation of 5-amino-6-(D-ribitylamino)uracil with 3,4-dihydroxy-2-butanone 4-phosphate. This is the penultimate step in the biosynthesis of riboflavin.</text>
</comment>
<feature type="active site" description="Proton donor" evidence="8">
    <location>
        <position position="88"/>
    </location>
</feature>
<sequence length="166" mass="17709">MRVIEGKLLGTGLSVGIVASRFNELITSRLLDGAKDVLLRHDVSHNAIDVFWVPGAWELPLTVKEIALMGKYDAIIALGAVIRGDTPHFDYVSAEMSKGLAQVGLEQRVPVIFGVLTCDTLDQALLRAGSKAGNKGADCAYGAIEMANLMRTIRTADGTRGGTRNA</sequence>